<dbReference type="InterPro" id="IPR031137">
    <property type="entry name" value="GRF"/>
</dbReference>
<comment type="subcellular location">
    <subcellularLocation>
        <location evidence="1 4 5">Nucleus</location>
    </subcellularLocation>
</comment>
<comment type="domain">
    <text evidence="5">The QLQ domain and WRC domain may be involved in protein-protein interaction and DNA-binding, respectively.</text>
</comment>
<evidence type="ECO:0000259" key="7">
    <source>
        <dbReference type="PROSITE" id="PS51667"/>
    </source>
</evidence>
<proteinExistence type="inferred from homology"/>
<reference evidence="9" key="1">
    <citation type="journal article" date="2016" name="Nature">
        <title>The genome of the seagrass Zostera marina reveals angiosperm adaptation to the sea.</title>
        <authorList>
            <person name="Olsen J.L."/>
            <person name="Rouze P."/>
            <person name="Verhelst B."/>
            <person name="Lin Y.-C."/>
            <person name="Bayer T."/>
            <person name="Collen J."/>
            <person name="Dattolo E."/>
            <person name="De Paoli E."/>
            <person name="Dittami S."/>
            <person name="Maumus F."/>
            <person name="Michel G."/>
            <person name="Kersting A."/>
            <person name="Lauritano C."/>
            <person name="Lohaus R."/>
            <person name="Toepel M."/>
            <person name="Tonon T."/>
            <person name="Vanneste K."/>
            <person name="Amirebrahimi M."/>
            <person name="Brakel J."/>
            <person name="Bostroem C."/>
            <person name="Chovatia M."/>
            <person name="Grimwood J."/>
            <person name="Jenkins J.W."/>
            <person name="Jueterbock A."/>
            <person name="Mraz A."/>
            <person name="Stam W.T."/>
            <person name="Tice H."/>
            <person name="Bornberg-Bauer E."/>
            <person name="Green P.J."/>
            <person name="Pearson G.A."/>
            <person name="Procaccini G."/>
            <person name="Duarte C.M."/>
            <person name="Schmutz J."/>
            <person name="Reusch T.B.H."/>
            <person name="Van de Peer Y."/>
        </authorList>
    </citation>
    <scope>NUCLEOTIDE SEQUENCE [LARGE SCALE GENOMIC DNA]</scope>
    <source>
        <strain evidence="9">cv. Finnish</strain>
    </source>
</reference>
<keyword evidence="5" id="KW-0805">Transcription regulation</keyword>
<keyword evidence="9" id="KW-1185">Reference proteome</keyword>
<dbReference type="Proteomes" id="UP000036987">
    <property type="component" value="Unassembled WGS sequence"/>
</dbReference>
<dbReference type="STRING" id="29655.A0A0K9NI72"/>
<dbReference type="InterPro" id="IPR014977">
    <property type="entry name" value="WRC_dom"/>
</dbReference>
<comment type="caution">
    <text evidence="8">The sequence shown here is derived from an EMBL/GenBank/DDBJ whole genome shotgun (WGS) entry which is preliminary data.</text>
</comment>
<dbReference type="PANTHER" id="PTHR31602">
    <property type="entry name" value="GROWTH-REGULATING FACTOR 5"/>
    <property type="match status" value="1"/>
</dbReference>
<dbReference type="PANTHER" id="PTHR31602:SF42">
    <property type="entry name" value="GROWTH-REGULATING FACTOR 2"/>
    <property type="match status" value="1"/>
</dbReference>
<evidence type="ECO:0000313" key="9">
    <source>
        <dbReference type="Proteomes" id="UP000036987"/>
    </source>
</evidence>
<evidence type="ECO:0000256" key="3">
    <source>
        <dbReference type="ARBA" id="ARBA00023242"/>
    </source>
</evidence>
<dbReference type="AlphaFoldDB" id="A0A0K9NI72"/>
<feature type="domain" description="WRC" evidence="7">
    <location>
        <begin position="225"/>
        <end position="269"/>
    </location>
</feature>
<dbReference type="OMA" id="LMAFHES"/>
<dbReference type="GO" id="GO:0006355">
    <property type="term" value="P:regulation of DNA-templated transcription"/>
    <property type="evidence" value="ECO:0007669"/>
    <property type="project" value="InterPro"/>
</dbReference>
<gene>
    <name evidence="8" type="ORF">ZOSMA_970G00020</name>
</gene>
<evidence type="ECO:0000256" key="5">
    <source>
        <dbReference type="RuleBase" id="RU367127"/>
    </source>
</evidence>
<feature type="short sequence motif" description="Bipartite nuclear localization signal" evidence="4">
    <location>
        <begin position="258"/>
        <end position="265"/>
    </location>
</feature>
<keyword evidence="5" id="KW-0804">Transcription</keyword>
<dbReference type="PROSITE" id="PS51666">
    <property type="entry name" value="QLQ"/>
    <property type="match status" value="1"/>
</dbReference>
<feature type="domain" description="QLQ" evidence="6">
    <location>
        <begin position="162"/>
        <end position="197"/>
    </location>
</feature>
<accession>A0A0K9NI72</accession>
<keyword evidence="5" id="KW-0010">Activator</keyword>
<feature type="short sequence motif" description="Bipartite nuclear localization signal" evidence="4">
    <location>
        <begin position="230"/>
        <end position="240"/>
    </location>
</feature>
<evidence type="ECO:0000259" key="6">
    <source>
        <dbReference type="PROSITE" id="PS51666"/>
    </source>
</evidence>
<evidence type="ECO:0000256" key="4">
    <source>
        <dbReference type="PROSITE-ProRule" id="PRU01002"/>
    </source>
</evidence>
<dbReference type="OrthoDB" id="1927209at2759"/>
<dbReference type="GO" id="GO:0005634">
    <property type="term" value="C:nucleus"/>
    <property type="evidence" value="ECO:0007669"/>
    <property type="project" value="UniProtKB-SubCell"/>
</dbReference>
<keyword evidence="3 4" id="KW-0539">Nucleus</keyword>
<evidence type="ECO:0000313" key="8">
    <source>
        <dbReference type="EMBL" id="KMZ56328.1"/>
    </source>
</evidence>
<organism evidence="8 9">
    <name type="scientific">Zostera marina</name>
    <name type="common">Eelgrass</name>
    <dbReference type="NCBI Taxonomy" id="29655"/>
    <lineage>
        <taxon>Eukaryota</taxon>
        <taxon>Viridiplantae</taxon>
        <taxon>Streptophyta</taxon>
        <taxon>Embryophyta</taxon>
        <taxon>Tracheophyta</taxon>
        <taxon>Spermatophyta</taxon>
        <taxon>Magnoliopsida</taxon>
        <taxon>Liliopsida</taxon>
        <taxon>Zosteraceae</taxon>
        <taxon>Zostera</taxon>
    </lineage>
</organism>
<dbReference type="EMBL" id="LFYR01002200">
    <property type="protein sequence ID" value="KMZ56328.1"/>
    <property type="molecule type" value="Genomic_DNA"/>
</dbReference>
<dbReference type="Pfam" id="PF08880">
    <property type="entry name" value="QLQ"/>
    <property type="match status" value="1"/>
</dbReference>
<comment type="function">
    <text evidence="5">Transcription activator.</text>
</comment>
<dbReference type="SMART" id="SM00951">
    <property type="entry name" value="QLQ"/>
    <property type="match status" value="1"/>
</dbReference>
<sequence>MDTSSIDNFNGNGLFSSASVSSENSDSTRHNLLFGSSVSHTLKQGRNAGVVTEEQDWRCPKMGTIERKRLEMATEKENHSLFSSSSFLRTTSNTTHSLFPDGQQMLSFSSPKPDSLVPPYYNHLLLPPSCCCVSTPVASTFARNTGPNMNVHGGVLAGVRGAFTPSQWVELEHQVMIYKYIDANAPIPPTLLISIKKTQNPFGSLTPPTAYGWGSCQLGFSGNSDPEPGRCRRTDGKKWRCSRDAVADQKYCERHMNRGRHRSRKPVEGHTGQAKTMPIIAPSPSASSIQPPSHHTRILLNKDDSVAKDDGKVAEASIPKQYNPFEQQQSTNRADLVLSAAYNYDYNSYIDEGWPEENQSDRTELSITIPTTCCSEKNSNLSLSPPLKKLKTQETNPISMNHDKQGTWAPVSWGASMGGPLGEVLNNSVTANINSFGLNMIDCWDSSPTGVLQKNSFGSHSSSAGSSPRASAAAADTITTTAVAAHRRDDLSTWV</sequence>
<dbReference type="PROSITE" id="PS51667">
    <property type="entry name" value="WRC"/>
    <property type="match status" value="1"/>
</dbReference>
<dbReference type="GO" id="GO:0006351">
    <property type="term" value="P:DNA-templated transcription"/>
    <property type="evidence" value="ECO:0007669"/>
    <property type="project" value="UniProtKB-UniRule"/>
</dbReference>
<dbReference type="GO" id="GO:0032502">
    <property type="term" value="P:developmental process"/>
    <property type="evidence" value="ECO:0007669"/>
    <property type="project" value="InterPro"/>
</dbReference>
<comment type="similarity">
    <text evidence="2 5">Belongs to the GRF family.</text>
</comment>
<name>A0A0K9NI72_ZOSMR</name>
<dbReference type="Pfam" id="PF08879">
    <property type="entry name" value="WRC"/>
    <property type="match status" value="1"/>
</dbReference>
<dbReference type="GO" id="GO:0005524">
    <property type="term" value="F:ATP binding"/>
    <property type="evidence" value="ECO:0007669"/>
    <property type="project" value="UniProtKB-UniRule"/>
</dbReference>
<dbReference type="InterPro" id="IPR014978">
    <property type="entry name" value="Gln-Leu-Gln_QLQ"/>
</dbReference>
<evidence type="ECO:0000256" key="1">
    <source>
        <dbReference type="ARBA" id="ARBA00004123"/>
    </source>
</evidence>
<evidence type="ECO:0000256" key="2">
    <source>
        <dbReference type="ARBA" id="ARBA00008122"/>
    </source>
</evidence>
<protein>
    <recommendedName>
        <fullName evidence="5">Growth-regulating factor</fullName>
    </recommendedName>
</protein>